<sequence length="78" mass="9057">MTNIILENRGLVAHSKEWKTRYISHLMAGAVTRSDVSSGEHDNYVTVYEEREGRWLWWLLSACRIRRFGGGSDVYLDP</sequence>
<evidence type="ECO:0000313" key="2">
    <source>
        <dbReference type="Proteomes" id="UP000663760"/>
    </source>
</evidence>
<reference evidence="1" key="1">
    <citation type="submission" date="2020-02" db="EMBL/GenBank/DDBJ databases">
        <authorList>
            <person name="Scholz U."/>
            <person name="Mascher M."/>
            <person name="Fiebig A."/>
        </authorList>
    </citation>
    <scope>NUCLEOTIDE SEQUENCE</scope>
</reference>
<dbReference type="AlphaFoldDB" id="A0A7I8K2T5"/>
<name>A0A7I8K2T5_SPIIN</name>
<organism evidence="1 2">
    <name type="scientific">Spirodela intermedia</name>
    <name type="common">Intermediate duckweed</name>
    <dbReference type="NCBI Taxonomy" id="51605"/>
    <lineage>
        <taxon>Eukaryota</taxon>
        <taxon>Viridiplantae</taxon>
        <taxon>Streptophyta</taxon>
        <taxon>Embryophyta</taxon>
        <taxon>Tracheophyta</taxon>
        <taxon>Spermatophyta</taxon>
        <taxon>Magnoliopsida</taxon>
        <taxon>Liliopsida</taxon>
        <taxon>Araceae</taxon>
        <taxon>Lemnoideae</taxon>
        <taxon>Spirodela</taxon>
    </lineage>
</organism>
<evidence type="ECO:0000313" key="1">
    <source>
        <dbReference type="EMBL" id="CAA7391306.1"/>
    </source>
</evidence>
<proteinExistence type="predicted"/>
<accession>A0A7I8K2T5</accession>
<protein>
    <submittedName>
        <fullName evidence="1">Uncharacterized protein</fullName>
    </submittedName>
</protein>
<keyword evidence="2" id="KW-1185">Reference proteome</keyword>
<gene>
    <name evidence="1" type="ORF">SI8410_02002633</name>
</gene>
<dbReference type="Proteomes" id="UP000663760">
    <property type="component" value="Chromosome 2"/>
</dbReference>
<dbReference type="EMBL" id="LR746265">
    <property type="protein sequence ID" value="CAA7391306.1"/>
    <property type="molecule type" value="Genomic_DNA"/>
</dbReference>